<proteinExistence type="inferred from homology"/>
<dbReference type="GO" id="GO:0003729">
    <property type="term" value="F:mRNA binding"/>
    <property type="evidence" value="ECO:0007669"/>
    <property type="project" value="UniProtKB-ARBA"/>
</dbReference>
<evidence type="ECO:0000256" key="2">
    <source>
        <dbReference type="ARBA" id="ARBA00005422"/>
    </source>
</evidence>
<comment type="function">
    <text evidence="1">Probably involved in translation.</text>
</comment>
<dbReference type="CDD" id="cd11566">
    <property type="entry name" value="eIF1_SUI1"/>
    <property type="match status" value="1"/>
</dbReference>
<dbReference type="GO" id="GO:0003743">
    <property type="term" value="F:translation initiation factor activity"/>
    <property type="evidence" value="ECO:0007669"/>
    <property type="project" value="UniProtKB-KW"/>
</dbReference>
<accession>A0A9W8ACD8</accession>
<name>A0A9W8ACD8_9FUNG</name>
<dbReference type="PROSITE" id="PS50296">
    <property type="entry name" value="SUI1"/>
    <property type="match status" value="1"/>
</dbReference>
<feature type="domain" description="SUI1" evidence="4">
    <location>
        <begin position="28"/>
        <end position="98"/>
    </location>
</feature>
<dbReference type="InterPro" id="IPR036877">
    <property type="entry name" value="SUI1_dom_sf"/>
</dbReference>
<evidence type="ECO:0000256" key="3">
    <source>
        <dbReference type="ARBA" id="ARBA00022917"/>
    </source>
</evidence>
<dbReference type="OrthoDB" id="10248435at2759"/>
<evidence type="ECO:0000313" key="5">
    <source>
        <dbReference type="EMBL" id="KAJ1926311.1"/>
    </source>
</evidence>
<keyword evidence="3" id="KW-0648">Protein biosynthesis</keyword>
<dbReference type="PIRSF" id="PIRSF004499">
    <property type="entry name" value="SUI1_euk"/>
    <property type="match status" value="1"/>
</dbReference>
<reference evidence="5" key="1">
    <citation type="submission" date="2022-07" db="EMBL/GenBank/DDBJ databases">
        <title>Phylogenomic reconstructions and comparative analyses of Kickxellomycotina fungi.</title>
        <authorList>
            <person name="Reynolds N.K."/>
            <person name="Stajich J.E."/>
            <person name="Barry K."/>
            <person name="Grigoriev I.V."/>
            <person name="Crous P."/>
            <person name="Smith M.E."/>
        </authorList>
    </citation>
    <scope>NUCLEOTIDE SEQUENCE</scope>
    <source>
        <strain evidence="5">RSA 861</strain>
    </source>
</reference>
<comment type="similarity">
    <text evidence="2">Belongs to the SUI1 family.</text>
</comment>
<dbReference type="EMBL" id="JANBPT010000176">
    <property type="protein sequence ID" value="KAJ1926311.1"/>
    <property type="molecule type" value="Genomic_DNA"/>
</dbReference>
<dbReference type="FunFam" id="3.30.780.10:FF:000001">
    <property type="entry name" value="Eukaryotic translation initiation factor SUI1"/>
    <property type="match status" value="1"/>
</dbReference>
<dbReference type="InterPro" id="IPR001950">
    <property type="entry name" value="SUI1"/>
</dbReference>
<dbReference type="Gene3D" id="3.30.780.10">
    <property type="entry name" value="SUI1-like domain"/>
    <property type="match status" value="1"/>
</dbReference>
<sequence>MSDIQNFKKVDPFADIGEDTLPDQADKIHIRIQQRNGRKTITTVQGLSSALDLKKILKSLKKVQACNGTIVEDEEHGDVIQLQGDQRDAIATFLASQGIAAKANIKIHGF</sequence>
<comment type="caution">
    <text evidence="5">The sequence shown here is derived from an EMBL/GenBank/DDBJ whole genome shotgun (WGS) entry which is preliminary data.</text>
</comment>
<dbReference type="NCBIfam" id="TIGR01160">
    <property type="entry name" value="SUI1_MOF2"/>
    <property type="match status" value="1"/>
</dbReference>
<organism evidence="5 6">
    <name type="scientific">Tieghemiomyces parasiticus</name>
    <dbReference type="NCBI Taxonomy" id="78921"/>
    <lineage>
        <taxon>Eukaryota</taxon>
        <taxon>Fungi</taxon>
        <taxon>Fungi incertae sedis</taxon>
        <taxon>Zoopagomycota</taxon>
        <taxon>Kickxellomycotina</taxon>
        <taxon>Dimargaritomycetes</taxon>
        <taxon>Dimargaritales</taxon>
        <taxon>Dimargaritaceae</taxon>
        <taxon>Tieghemiomyces</taxon>
    </lineage>
</organism>
<evidence type="ECO:0000256" key="1">
    <source>
        <dbReference type="ARBA" id="ARBA00003130"/>
    </source>
</evidence>
<evidence type="ECO:0000313" key="6">
    <source>
        <dbReference type="Proteomes" id="UP001150569"/>
    </source>
</evidence>
<keyword evidence="5" id="KW-0396">Initiation factor</keyword>
<evidence type="ECO:0000259" key="4">
    <source>
        <dbReference type="PROSITE" id="PS50296"/>
    </source>
</evidence>
<dbReference type="PANTHER" id="PTHR10388">
    <property type="entry name" value="EUKARYOTIC TRANSLATION INITIATION FACTOR SUI1"/>
    <property type="match status" value="1"/>
</dbReference>
<protein>
    <submittedName>
        <fullName evidence="5">Eukaryotic translation initiation factor eIF-1</fullName>
    </submittedName>
</protein>
<dbReference type="InterPro" id="IPR005874">
    <property type="entry name" value="SUI1_euk"/>
</dbReference>
<dbReference type="Pfam" id="PF01253">
    <property type="entry name" value="SUI1"/>
    <property type="match status" value="1"/>
</dbReference>
<keyword evidence="6" id="KW-1185">Reference proteome</keyword>
<dbReference type="Proteomes" id="UP001150569">
    <property type="component" value="Unassembled WGS sequence"/>
</dbReference>
<dbReference type="AlphaFoldDB" id="A0A9W8ACD8"/>
<gene>
    <name evidence="5" type="primary">SUI1_2</name>
    <name evidence="5" type="ORF">IWQ60_003899</name>
</gene>
<dbReference type="SUPFAM" id="SSF55159">
    <property type="entry name" value="eIF1-like"/>
    <property type="match status" value="1"/>
</dbReference>